<name>A0A401UJG5_9CLOT</name>
<gene>
    <name evidence="2" type="ORF">Ctaglu_13340</name>
</gene>
<dbReference type="EMBL" id="BHYK01000006">
    <property type="protein sequence ID" value="GCD09711.1"/>
    <property type="molecule type" value="Genomic_DNA"/>
</dbReference>
<evidence type="ECO:0000313" key="2">
    <source>
        <dbReference type="EMBL" id="GCD09711.1"/>
    </source>
</evidence>
<accession>A0A401UJG5</accession>
<evidence type="ECO:0008006" key="4">
    <source>
        <dbReference type="Google" id="ProtNLM"/>
    </source>
</evidence>
<dbReference type="AlphaFoldDB" id="A0A401UJG5"/>
<sequence length="448" mass="48158">MKRIKRTLSIFMAALFVMVGVLGNVTAKAEAVVVPVVNYVGVEHSPLVVGDTEKFTVTSSKYEGLVQYRAFLFDGKQWNELTSGYGAAVDSKTPYALPETKKFTLGKQQLSVWVKKAGKTGVKSNKNGDFDSYYVAELNCVAKDDANRVYADGKADYTVNGMKLTFNKIEGIGGIEGPYKYAMHIMDPSTGVWTKRVTTYQETPSYTFTKPGTYMVVIHANTEKSTTWGKYLAQDRTDHNQGSTYGTYEAWKTIMLTVRAEDTVKVFDTTVKEATFGSLVNVTMTADGIKNFATATQYQIFNGTSAISSMSNLGTATTVFPAKVSGDKVSVKLFDASAKELKVIEAALGQSGTIAVVPVEPVDPSTVEVKATVKPATFGSLVTVTSTLKDAVKYQVFNGTEALSAIEVLGTATTVFPGKASGDKVNVKLINEAGTVIATNEVALVAAN</sequence>
<proteinExistence type="predicted"/>
<dbReference type="Proteomes" id="UP000287872">
    <property type="component" value="Unassembled WGS sequence"/>
</dbReference>
<protein>
    <recommendedName>
        <fullName evidence="4">PKD domain-containing protein</fullName>
    </recommendedName>
</protein>
<organism evidence="2 3">
    <name type="scientific">Clostridium tagluense</name>
    <dbReference type="NCBI Taxonomy" id="360422"/>
    <lineage>
        <taxon>Bacteria</taxon>
        <taxon>Bacillati</taxon>
        <taxon>Bacillota</taxon>
        <taxon>Clostridia</taxon>
        <taxon>Eubacteriales</taxon>
        <taxon>Clostridiaceae</taxon>
        <taxon>Clostridium</taxon>
    </lineage>
</organism>
<feature type="chain" id="PRO_5039034065" description="PKD domain-containing protein" evidence="1">
    <location>
        <begin position="24"/>
        <end position="448"/>
    </location>
</feature>
<dbReference type="OrthoDB" id="1918133at2"/>
<keyword evidence="1" id="KW-0732">Signal</keyword>
<reference evidence="2 3" key="1">
    <citation type="submission" date="2018-11" db="EMBL/GenBank/DDBJ databases">
        <title>Genome sequencing and assembly of Clostridium tagluense strain A121.</title>
        <authorList>
            <person name="Murakami T."/>
            <person name="Segawa T."/>
            <person name="Shcherbakova V.A."/>
            <person name="Mori H."/>
            <person name="Yoshimura Y."/>
        </authorList>
    </citation>
    <scope>NUCLEOTIDE SEQUENCE [LARGE SCALE GENOMIC DNA]</scope>
    <source>
        <strain evidence="2 3">A121</strain>
    </source>
</reference>
<dbReference type="RefSeq" id="WP_124999394.1">
    <property type="nucleotide sequence ID" value="NZ_BHYK01000006.1"/>
</dbReference>
<evidence type="ECO:0000256" key="1">
    <source>
        <dbReference type="SAM" id="SignalP"/>
    </source>
</evidence>
<feature type="signal peptide" evidence="1">
    <location>
        <begin position="1"/>
        <end position="23"/>
    </location>
</feature>
<comment type="caution">
    <text evidence="2">The sequence shown here is derived from an EMBL/GenBank/DDBJ whole genome shotgun (WGS) entry which is preliminary data.</text>
</comment>
<evidence type="ECO:0000313" key="3">
    <source>
        <dbReference type="Proteomes" id="UP000287872"/>
    </source>
</evidence>
<keyword evidence="3" id="KW-1185">Reference proteome</keyword>